<organism evidence="2 3">
    <name type="scientific">Taibaiella chishuiensis</name>
    <dbReference type="NCBI Taxonomy" id="1434707"/>
    <lineage>
        <taxon>Bacteria</taxon>
        <taxon>Pseudomonadati</taxon>
        <taxon>Bacteroidota</taxon>
        <taxon>Chitinophagia</taxon>
        <taxon>Chitinophagales</taxon>
        <taxon>Chitinophagaceae</taxon>
        <taxon>Taibaiella</taxon>
    </lineage>
</organism>
<evidence type="ECO:0000313" key="3">
    <source>
        <dbReference type="Proteomes" id="UP000240572"/>
    </source>
</evidence>
<name>A0A2P8DAY0_9BACT</name>
<feature type="chain" id="PRO_5015162793" description="Surface antigen-like protein" evidence="1">
    <location>
        <begin position="27"/>
        <end position="617"/>
    </location>
</feature>
<evidence type="ECO:0000256" key="1">
    <source>
        <dbReference type="SAM" id="SignalP"/>
    </source>
</evidence>
<keyword evidence="3" id="KW-1185">Reference proteome</keyword>
<dbReference type="EMBL" id="PYGD01000001">
    <property type="protein sequence ID" value="PSK94380.1"/>
    <property type="molecule type" value="Genomic_DNA"/>
</dbReference>
<dbReference type="Proteomes" id="UP000240572">
    <property type="component" value="Unassembled WGS sequence"/>
</dbReference>
<accession>A0A2P8DAY0</accession>
<comment type="caution">
    <text evidence="2">The sequence shown here is derived from an EMBL/GenBank/DDBJ whole genome shotgun (WGS) entry which is preliminary data.</text>
</comment>
<evidence type="ECO:0000313" key="2">
    <source>
        <dbReference type="EMBL" id="PSK94380.1"/>
    </source>
</evidence>
<dbReference type="RefSeq" id="WP_146146633.1">
    <property type="nucleotide sequence ID" value="NZ_PYGD01000001.1"/>
</dbReference>
<keyword evidence="1" id="KW-0732">Signal</keyword>
<gene>
    <name evidence="2" type="ORF">B0I18_101535</name>
</gene>
<proteinExistence type="predicted"/>
<dbReference type="OrthoDB" id="609711at2"/>
<reference evidence="2 3" key="1">
    <citation type="submission" date="2018-03" db="EMBL/GenBank/DDBJ databases">
        <title>Genomic Encyclopedia of Type Strains, Phase III (KMG-III): the genomes of soil and plant-associated and newly described type strains.</title>
        <authorList>
            <person name="Whitman W."/>
        </authorList>
    </citation>
    <scope>NUCLEOTIDE SEQUENCE [LARGE SCALE GENOMIC DNA]</scope>
    <source>
        <strain evidence="2 3">CGMCC 1.12700</strain>
    </source>
</reference>
<dbReference type="PROSITE" id="PS51257">
    <property type="entry name" value="PROKAR_LIPOPROTEIN"/>
    <property type="match status" value="1"/>
</dbReference>
<evidence type="ECO:0008006" key="4">
    <source>
        <dbReference type="Google" id="ProtNLM"/>
    </source>
</evidence>
<sequence length="617" mass="70051">MPARNIYLMCLLLAGFTFSCPCRLYAQQDSTAPKRTFLGKLFYGLKTSFGRDTSGRRESVTVLNTKTLLPYEGKIIRHIKTEQLGFERSISDSSNNIIYFGTRMLNAVHVKSRDKTILRNVYLKEGEPFNPYLAADNERFFRTIGFIQDSRILVDSSSSGKDSVDIIIVTKDLFAYSPSIGGLGPSRQQFGLTNINFSGTGQRLSFAMLHDTRRDPGFGFEAGYAYNNIGGSFVNGALNFGKISNNIYDRREDEESFLLDFTRPLVSQYKRFAGGLSVGKARSLNRYPNFYGGDFYRYEYGMVDAWGGYNLGARKYLNDHVLHVKKFVAMRYFNYHFFETPYQVEATKYDQRFNSRQGILASLTLFRQYYYKTRYIYGFGITEDVPAGFNVSLTAGWYKQLDLSRPYAGVDLYRYWISNKSDIAGMFVRSGAFLHNGSLEDVGIIAGASIFSRIMHIGNARVRQYFRGSYSSIVNRVALNPLRINNSLGIRNFDSDLASGNTRLALRSETFIFLEQKYFGFRLAPFAAGDLTWLSNSKTGTDEYGLFAGLGGGIRVRNENLEFGTFELRGIFLPRRLPGDNRFKISLAVNLQFRYNSSYVSKPDIVELNSDVTGDIY</sequence>
<feature type="signal peptide" evidence="1">
    <location>
        <begin position="1"/>
        <end position="26"/>
    </location>
</feature>
<protein>
    <recommendedName>
        <fullName evidence="4">Surface antigen-like protein</fullName>
    </recommendedName>
</protein>
<dbReference type="AlphaFoldDB" id="A0A2P8DAY0"/>